<reference evidence="2 3" key="1">
    <citation type="submission" date="2014-11" db="EMBL/GenBank/DDBJ databases">
        <title>Genetic blueprint of the zoonotic pathogen Toxocara canis.</title>
        <authorList>
            <person name="Zhu X.-Q."/>
            <person name="Korhonen P.K."/>
            <person name="Cai H."/>
            <person name="Young N.D."/>
            <person name="Nejsum P."/>
            <person name="von Samson-Himmelstjerna G."/>
            <person name="Boag P.R."/>
            <person name="Tan P."/>
            <person name="Li Q."/>
            <person name="Min J."/>
            <person name="Yang Y."/>
            <person name="Wang X."/>
            <person name="Fang X."/>
            <person name="Hall R.S."/>
            <person name="Hofmann A."/>
            <person name="Sternberg P.W."/>
            <person name="Jex A.R."/>
            <person name="Gasser R.B."/>
        </authorList>
    </citation>
    <scope>NUCLEOTIDE SEQUENCE [LARGE SCALE GENOMIC DNA]</scope>
    <source>
        <strain evidence="2">PN_DK_2014</strain>
    </source>
</reference>
<comment type="caution">
    <text evidence="2">The sequence shown here is derived from an EMBL/GenBank/DDBJ whole genome shotgun (WGS) entry which is preliminary data.</text>
</comment>
<dbReference type="EMBL" id="JPKZ01000843">
    <property type="protein sequence ID" value="KHN85259.1"/>
    <property type="molecule type" value="Genomic_DNA"/>
</dbReference>
<dbReference type="Proteomes" id="UP000031036">
    <property type="component" value="Unassembled WGS sequence"/>
</dbReference>
<feature type="compositionally biased region" description="Low complexity" evidence="1">
    <location>
        <begin position="463"/>
        <end position="478"/>
    </location>
</feature>
<proteinExistence type="predicted"/>
<feature type="region of interest" description="Disordered" evidence="1">
    <location>
        <begin position="463"/>
        <end position="526"/>
    </location>
</feature>
<evidence type="ECO:0000256" key="1">
    <source>
        <dbReference type="SAM" id="MobiDB-lite"/>
    </source>
</evidence>
<evidence type="ECO:0000313" key="3">
    <source>
        <dbReference type="Proteomes" id="UP000031036"/>
    </source>
</evidence>
<organism evidence="2 3">
    <name type="scientific">Toxocara canis</name>
    <name type="common">Canine roundworm</name>
    <dbReference type="NCBI Taxonomy" id="6265"/>
    <lineage>
        <taxon>Eukaryota</taxon>
        <taxon>Metazoa</taxon>
        <taxon>Ecdysozoa</taxon>
        <taxon>Nematoda</taxon>
        <taxon>Chromadorea</taxon>
        <taxon>Rhabditida</taxon>
        <taxon>Spirurina</taxon>
        <taxon>Ascaridomorpha</taxon>
        <taxon>Ascaridoidea</taxon>
        <taxon>Toxocaridae</taxon>
        <taxon>Toxocara</taxon>
    </lineage>
</organism>
<dbReference type="OrthoDB" id="774873at2759"/>
<feature type="compositionally biased region" description="Basic residues" evidence="1">
    <location>
        <begin position="494"/>
        <end position="506"/>
    </location>
</feature>
<name>A0A0B2VV38_TOXCA</name>
<keyword evidence="3" id="KW-1185">Reference proteome</keyword>
<accession>A0A0B2VV38</accession>
<sequence>MCGFGGSRMGPEGIIRTLLPRPFVRPERVSTSMPFAKGFASSRSFADLSLLSCTISSAVDPDSDPDSMKDLRSFTGVRTPYKNMTVSPDGGQLIFKKDNRTLYWYNVDDITRCTNITIHGIDVCHSGDTIFDIAFLTECSVVVVLQDSENNLYTFKGVIDIEKKILNVVSPVTSTRISSRKHCSITLIYDENGPVLISYPMSFGPNVRQDSADAEGPSIQLLHLLDLYSKEGIRTVSLHPKVKDDKALFCDPFIFRNRLYLFNRFGTSLLCIAISGSDRAEVRILNTYPDGKSDRPNNRYANRCLLLLDEILLVYCHQRLDKPDEEPQLWKLELGPMKWHRLQLLLNHHLPMGRVCLRQAAFEPTAFLHGECGRSTCQEKAHLYQISLEQECVKPRFSPVAAVGHCSRRSTTITKGSDTESVSSCSFSNVLLNTSTNSTNNNADLLKRSVSSVAAVEDVSNPSTSSIAASSSSQPNSALRNASTATQPPALRYANRRGLRDKKKRSSSVSACAKLSTTSSPDDVINTSEEPRNALASQLLICTTIYATDYLVDLLHFAVLCYIEVHVRNWEHASKRMNVSAVGTYRSPQMIYCLDTNIATKVIVMI</sequence>
<dbReference type="SUPFAM" id="SSF82171">
    <property type="entry name" value="DPP6 N-terminal domain-like"/>
    <property type="match status" value="1"/>
</dbReference>
<protein>
    <submittedName>
        <fullName evidence="2">Uncharacterized protein</fullName>
    </submittedName>
</protein>
<dbReference type="STRING" id="6265.A0A0B2VV38"/>
<dbReference type="AlphaFoldDB" id="A0A0B2VV38"/>
<gene>
    <name evidence="2" type="ORF">Tcan_04187</name>
</gene>
<feature type="compositionally biased region" description="Polar residues" evidence="1">
    <location>
        <begin position="507"/>
        <end position="526"/>
    </location>
</feature>
<evidence type="ECO:0000313" key="2">
    <source>
        <dbReference type="EMBL" id="KHN85259.1"/>
    </source>
</evidence>